<gene>
    <name evidence="1" type="ORF">KP509_11G097400</name>
</gene>
<evidence type="ECO:0000313" key="2">
    <source>
        <dbReference type="Proteomes" id="UP000825935"/>
    </source>
</evidence>
<comment type="caution">
    <text evidence="1">The sequence shown here is derived from an EMBL/GenBank/DDBJ whole genome shotgun (WGS) entry which is preliminary data.</text>
</comment>
<accession>A0A8T2TY36</accession>
<proteinExistence type="predicted"/>
<reference evidence="1" key="1">
    <citation type="submission" date="2021-08" db="EMBL/GenBank/DDBJ databases">
        <title>WGS assembly of Ceratopteris richardii.</title>
        <authorList>
            <person name="Marchant D.B."/>
            <person name="Chen G."/>
            <person name="Jenkins J."/>
            <person name="Shu S."/>
            <person name="Leebens-Mack J."/>
            <person name="Grimwood J."/>
            <person name="Schmutz J."/>
            <person name="Soltis P."/>
            <person name="Soltis D."/>
            <person name="Chen Z.-H."/>
        </authorList>
    </citation>
    <scope>NUCLEOTIDE SEQUENCE</scope>
    <source>
        <strain evidence="1">Whitten #5841</strain>
        <tissue evidence="1">Leaf</tissue>
    </source>
</reference>
<dbReference type="AlphaFoldDB" id="A0A8T2TY36"/>
<sequence>MDSSKSTKKHPNYLWNSLKRFISSTADASTETVVMNSTCWTMALRKKHRDVWEGLTFTIAPGESLLVRWTTLDPWERLGAIVMSDASKPSRSPSCALLISVHTLASSSIVSILHSSNSLEAHSVPRPPSNP</sequence>
<organism evidence="1 2">
    <name type="scientific">Ceratopteris richardii</name>
    <name type="common">Triangle waterfern</name>
    <dbReference type="NCBI Taxonomy" id="49495"/>
    <lineage>
        <taxon>Eukaryota</taxon>
        <taxon>Viridiplantae</taxon>
        <taxon>Streptophyta</taxon>
        <taxon>Embryophyta</taxon>
        <taxon>Tracheophyta</taxon>
        <taxon>Polypodiopsida</taxon>
        <taxon>Polypodiidae</taxon>
        <taxon>Polypodiales</taxon>
        <taxon>Pteridineae</taxon>
        <taxon>Pteridaceae</taxon>
        <taxon>Parkerioideae</taxon>
        <taxon>Ceratopteris</taxon>
    </lineage>
</organism>
<name>A0A8T2TY36_CERRI</name>
<protein>
    <submittedName>
        <fullName evidence="1">Uncharacterized protein</fullName>
    </submittedName>
</protein>
<evidence type="ECO:0000313" key="1">
    <source>
        <dbReference type="EMBL" id="KAH7426345.1"/>
    </source>
</evidence>
<dbReference type="Proteomes" id="UP000825935">
    <property type="component" value="Chromosome 11"/>
</dbReference>
<keyword evidence="2" id="KW-1185">Reference proteome</keyword>
<dbReference type="EMBL" id="CM035416">
    <property type="protein sequence ID" value="KAH7426345.1"/>
    <property type="molecule type" value="Genomic_DNA"/>
</dbReference>